<evidence type="ECO:0000313" key="1">
    <source>
        <dbReference type="EMBL" id="KAI0090855.1"/>
    </source>
</evidence>
<dbReference type="EMBL" id="MU274907">
    <property type="protein sequence ID" value="KAI0090855.1"/>
    <property type="molecule type" value="Genomic_DNA"/>
</dbReference>
<proteinExistence type="predicted"/>
<reference evidence="1" key="1">
    <citation type="journal article" date="2021" name="Environ. Microbiol.">
        <title>Gene family expansions and transcriptome signatures uncover fungal adaptations to wood decay.</title>
        <authorList>
            <person name="Hage H."/>
            <person name="Miyauchi S."/>
            <person name="Viragh M."/>
            <person name="Drula E."/>
            <person name="Min B."/>
            <person name="Chaduli D."/>
            <person name="Navarro D."/>
            <person name="Favel A."/>
            <person name="Norest M."/>
            <person name="Lesage-Meessen L."/>
            <person name="Balint B."/>
            <person name="Merenyi Z."/>
            <person name="de Eugenio L."/>
            <person name="Morin E."/>
            <person name="Martinez A.T."/>
            <person name="Baldrian P."/>
            <person name="Stursova M."/>
            <person name="Martinez M.J."/>
            <person name="Novotny C."/>
            <person name="Magnuson J.K."/>
            <person name="Spatafora J.W."/>
            <person name="Maurice S."/>
            <person name="Pangilinan J."/>
            <person name="Andreopoulos W."/>
            <person name="LaButti K."/>
            <person name="Hundley H."/>
            <person name="Na H."/>
            <person name="Kuo A."/>
            <person name="Barry K."/>
            <person name="Lipzen A."/>
            <person name="Henrissat B."/>
            <person name="Riley R."/>
            <person name="Ahrendt S."/>
            <person name="Nagy L.G."/>
            <person name="Grigoriev I.V."/>
            <person name="Martin F."/>
            <person name="Rosso M.N."/>
        </authorList>
    </citation>
    <scope>NUCLEOTIDE SEQUENCE</scope>
    <source>
        <strain evidence="1">CBS 384.51</strain>
    </source>
</reference>
<gene>
    <name evidence="1" type="ORF">BDY19DRAFT_992258</name>
</gene>
<organism evidence="1 2">
    <name type="scientific">Irpex rosettiformis</name>
    <dbReference type="NCBI Taxonomy" id="378272"/>
    <lineage>
        <taxon>Eukaryota</taxon>
        <taxon>Fungi</taxon>
        <taxon>Dikarya</taxon>
        <taxon>Basidiomycota</taxon>
        <taxon>Agaricomycotina</taxon>
        <taxon>Agaricomycetes</taxon>
        <taxon>Polyporales</taxon>
        <taxon>Irpicaceae</taxon>
        <taxon>Irpex</taxon>
    </lineage>
</organism>
<keyword evidence="2" id="KW-1185">Reference proteome</keyword>
<sequence>MFAKLATVAFLAAAISVQALPQGSGEHTCNQECLAAASAHGLPPLGCAADDYSCLGCGAPGFVQAMTECLQQSCHETVTLTCATAAVRRQEPSGTSSVAAPGASSASQSETASASEVTESSSSASIDASGSGTLVPSSTPVTGSTVSVTGSGAPSVSASSTSGSVHTTVGTQSGAAGASGSLQTATITNSNSAPGSQNTNGGNGNGSGGNNSAAMGISIPLNSVVGAGAAVFAVLAGSGLVL</sequence>
<accession>A0ACB8U9B1</accession>
<name>A0ACB8U9B1_9APHY</name>
<comment type="caution">
    <text evidence="1">The sequence shown here is derived from an EMBL/GenBank/DDBJ whole genome shotgun (WGS) entry which is preliminary data.</text>
</comment>
<protein>
    <submittedName>
        <fullName evidence="1">Uncharacterized protein</fullName>
    </submittedName>
</protein>
<dbReference type="Proteomes" id="UP001055072">
    <property type="component" value="Unassembled WGS sequence"/>
</dbReference>
<evidence type="ECO:0000313" key="2">
    <source>
        <dbReference type="Proteomes" id="UP001055072"/>
    </source>
</evidence>